<evidence type="ECO:0000313" key="2">
    <source>
        <dbReference type="Proteomes" id="UP001164020"/>
    </source>
</evidence>
<dbReference type="EMBL" id="CP114029">
    <property type="protein sequence ID" value="WAP70063.1"/>
    <property type="molecule type" value="Genomic_DNA"/>
</dbReference>
<sequence>MIDAKINWRNVSPEMATEPLKTFLLDLVEPRNVRNAIAHGLASAHSNPWEAGFEPYVTCRNFDAGVRRITLGDLRRTQSQLQSLRNVLREFAPPMTIKSRR</sequence>
<accession>A0ABY7C5L5</accession>
<evidence type="ECO:0000313" key="1">
    <source>
        <dbReference type="EMBL" id="WAP70063.1"/>
    </source>
</evidence>
<organism evidence="1 2">
    <name type="scientific">Jiella pelagia</name>
    <dbReference type="NCBI Taxonomy" id="2986949"/>
    <lineage>
        <taxon>Bacteria</taxon>
        <taxon>Pseudomonadati</taxon>
        <taxon>Pseudomonadota</taxon>
        <taxon>Alphaproteobacteria</taxon>
        <taxon>Hyphomicrobiales</taxon>
        <taxon>Aurantimonadaceae</taxon>
        <taxon>Jiella</taxon>
    </lineage>
</organism>
<protein>
    <submittedName>
        <fullName evidence="1">Uncharacterized protein</fullName>
    </submittedName>
</protein>
<name>A0ABY7C5L5_9HYPH</name>
<proteinExistence type="predicted"/>
<dbReference type="Proteomes" id="UP001164020">
    <property type="component" value="Chromosome"/>
</dbReference>
<keyword evidence="2" id="KW-1185">Reference proteome</keyword>
<gene>
    <name evidence="1" type="ORF">OH818_07940</name>
</gene>
<reference evidence="1" key="1">
    <citation type="submission" date="2022-12" db="EMBL/GenBank/DDBJ databases">
        <title>Jiella pelagia sp. nov., isolated from phosphonate enriched culture of Northwest Pacific surface seawater.</title>
        <authorList>
            <person name="Shin D.Y."/>
            <person name="Hwang C.Y."/>
        </authorList>
    </citation>
    <scope>NUCLEOTIDE SEQUENCE</scope>
    <source>
        <strain evidence="1">HL-NP1</strain>
    </source>
</reference>